<dbReference type="PANTHER" id="PTHR21340:SF0">
    <property type="entry name" value="BIS(5'-NUCLEOSYL)-TETRAPHOSPHATASE [ASYMMETRICAL]"/>
    <property type="match status" value="1"/>
</dbReference>
<dbReference type="PANTHER" id="PTHR21340">
    <property type="entry name" value="DIADENOSINE 5,5-P1,P4-TETRAPHOSPHATE PYROPHOSPHOHYDROLASE MUTT"/>
    <property type="match status" value="1"/>
</dbReference>
<keyword evidence="1 3" id="KW-0378">Hydrolase</keyword>
<feature type="domain" description="Nudix hydrolase" evidence="2">
    <location>
        <begin position="67"/>
        <end position="195"/>
    </location>
</feature>
<reference evidence="4" key="1">
    <citation type="submission" date="2017-06" db="EMBL/GenBank/DDBJ databases">
        <title>Complete genome sequence of Capnocytophaga sp. KCOM 1579 (=ChDC OS43) isolated from a human refractory periapical abscess lesion.</title>
        <authorList>
            <person name="Kook J.-K."/>
            <person name="Park S.-N."/>
            <person name="Lim Y.K."/>
            <person name="Roh H."/>
        </authorList>
    </citation>
    <scope>NUCLEOTIDE SEQUENCE [LARGE SCALE GENOMIC DNA]</scope>
    <source>
        <strain evidence="4">ChDC OS43</strain>
    </source>
</reference>
<dbReference type="Proteomes" id="UP000197007">
    <property type="component" value="Chromosome"/>
</dbReference>
<organism evidence="3 4">
    <name type="scientific">Capnocytophaga endodontalis</name>
    <dbReference type="NCBI Taxonomy" id="2708117"/>
    <lineage>
        <taxon>Bacteria</taxon>
        <taxon>Pseudomonadati</taxon>
        <taxon>Bacteroidota</taxon>
        <taxon>Flavobacteriia</taxon>
        <taxon>Flavobacteriales</taxon>
        <taxon>Flavobacteriaceae</taxon>
        <taxon>Capnocytophaga</taxon>
    </lineage>
</organism>
<gene>
    <name evidence="3" type="ORF">CBG49_09700</name>
</gene>
<dbReference type="KEGG" id="capn:CBG49_09700"/>
<evidence type="ECO:0000256" key="1">
    <source>
        <dbReference type="ARBA" id="ARBA00022801"/>
    </source>
</evidence>
<dbReference type="GO" id="GO:0006754">
    <property type="term" value="P:ATP biosynthetic process"/>
    <property type="evidence" value="ECO:0007669"/>
    <property type="project" value="TreeGrafter"/>
</dbReference>
<protein>
    <submittedName>
        <fullName evidence="3">NUDIX hydrolase</fullName>
    </submittedName>
</protein>
<dbReference type="AlphaFoldDB" id="A0A1Z4BPV7"/>
<dbReference type="InterPro" id="IPR000086">
    <property type="entry name" value="NUDIX_hydrolase_dom"/>
</dbReference>
<evidence type="ECO:0000313" key="4">
    <source>
        <dbReference type="Proteomes" id="UP000197007"/>
    </source>
</evidence>
<keyword evidence="4" id="KW-1185">Reference proteome</keyword>
<dbReference type="Gene3D" id="3.90.79.10">
    <property type="entry name" value="Nucleoside Triphosphate Pyrophosphohydrolase"/>
    <property type="match status" value="1"/>
</dbReference>
<dbReference type="PROSITE" id="PS51462">
    <property type="entry name" value="NUDIX"/>
    <property type="match status" value="1"/>
</dbReference>
<dbReference type="InterPro" id="IPR051325">
    <property type="entry name" value="Nudix_hydrolase_domain"/>
</dbReference>
<dbReference type="GO" id="GO:0004081">
    <property type="term" value="F:bis(5'-nucleosyl)-tetraphosphatase (asymmetrical) activity"/>
    <property type="evidence" value="ECO:0007669"/>
    <property type="project" value="TreeGrafter"/>
</dbReference>
<dbReference type="InterPro" id="IPR015797">
    <property type="entry name" value="NUDIX_hydrolase-like_dom_sf"/>
</dbReference>
<dbReference type="SUPFAM" id="SSF55811">
    <property type="entry name" value="Nudix"/>
    <property type="match status" value="1"/>
</dbReference>
<dbReference type="InterPro" id="IPR020084">
    <property type="entry name" value="NUDIX_hydrolase_CS"/>
</dbReference>
<accession>A0A1Z4BPV7</accession>
<dbReference type="CDD" id="cd03673">
    <property type="entry name" value="NUDIX_Ap6A_hydrolase"/>
    <property type="match status" value="1"/>
</dbReference>
<dbReference type="Pfam" id="PF00293">
    <property type="entry name" value="NUDIX"/>
    <property type="match status" value="1"/>
</dbReference>
<dbReference type="RefSeq" id="WP_088594341.1">
    <property type="nucleotide sequence ID" value="NZ_CP022022.1"/>
</dbReference>
<proteinExistence type="predicted"/>
<dbReference type="GO" id="GO:0006167">
    <property type="term" value="P:AMP biosynthetic process"/>
    <property type="evidence" value="ECO:0007669"/>
    <property type="project" value="TreeGrafter"/>
</dbReference>
<evidence type="ECO:0000313" key="3">
    <source>
        <dbReference type="EMBL" id="ASF43331.1"/>
    </source>
</evidence>
<name>A0A1Z4BPV7_9FLAO</name>
<dbReference type="PROSITE" id="PS00893">
    <property type="entry name" value="NUDIX_BOX"/>
    <property type="match status" value="1"/>
</dbReference>
<sequence length="202" mass="23942">MYEIFLDDKSIILTNVRENIENVKYFPLKDVTFDEIIEELGRKEVSRIYLYHPKEEKLMKKFKKLVPTIKAGGGVVYNEEGKVLLIKRHGKWDLPKGKKEKGENIATCALREVEEETGVKKLLIQRFRTITYHLFKRDGHYFLKETYWYDMTTAYKKKLVPQTEEDIEKVCWKDEAEAKELVKNSYKNIQLVLGVRNGKEFL</sequence>
<evidence type="ECO:0000259" key="2">
    <source>
        <dbReference type="PROSITE" id="PS51462"/>
    </source>
</evidence>
<dbReference type="EMBL" id="CP022022">
    <property type="protein sequence ID" value="ASF43331.1"/>
    <property type="molecule type" value="Genomic_DNA"/>
</dbReference>